<dbReference type="CDD" id="cd02961">
    <property type="entry name" value="PDI_a_family"/>
    <property type="match status" value="1"/>
</dbReference>
<dbReference type="InterPro" id="IPR052250">
    <property type="entry name" value="PDI_TMX3"/>
</dbReference>
<dbReference type="VEuPathDB" id="FungiDB:SJAG_00131"/>
<dbReference type="GO" id="GO:0016853">
    <property type="term" value="F:isomerase activity"/>
    <property type="evidence" value="ECO:0007669"/>
    <property type="project" value="UniProtKB-KW"/>
</dbReference>
<keyword evidence="2 5" id="KW-0812">Transmembrane</keyword>
<feature type="domain" description="Thioredoxin" evidence="7">
    <location>
        <begin position="165"/>
        <end position="241"/>
    </location>
</feature>
<evidence type="ECO:0000313" key="9">
    <source>
        <dbReference type="JaponicusDB" id="SJAG_00131"/>
    </source>
</evidence>
<evidence type="ECO:0000313" key="10">
    <source>
        <dbReference type="Proteomes" id="UP000001744"/>
    </source>
</evidence>
<dbReference type="RefSeq" id="XP_002171426.1">
    <property type="nucleotide sequence ID" value="XM_002171390.2"/>
</dbReference>
<dbReference type="GO" id="GO:0016020">
    <property type="term" value="C:membrane"/>
    <property type="evidence" value="ECO:0007669"/>
    <property type="project" value="UniProtKB-SubCell"/>
</dbReference>
<dbReference type="AlphaFoldDB" id="B6JXI9"/>
<dbReference type="EMBL" id="KE651166">
    <property type="protein sequence ID" value="EEB05133.1"/>
    <property type="molecule type" value="Genomic_DNA"/>
</dbReference>
<evidence type="ECO:0000256" key="4">
    <source>
        <dbReference type="ARBA" id="ARBA00023136"/>
    </source>
</evidence>
<reference evidence="8 10" key="1">
    <citation type="journal article" date="2011" name="Science">
        <title>Comparative functional genomics of the fission yeasts.</title>
        <authorList>
            <person name="Rhind N."/>
            <person name="Chen Z."/>
            <person name="Yassour M."/>
            <person name="Thompson D.A."/>
            <person name="Haas B.J."/>
            <person name="Habib N."/>
            <person name="Wapinski I."/>
            <person name="Roy S."/>
            <person name="Lin M.F."/>
            <person name="Heiman D.I."/>
            <person name="Young S.K."/>
            <person name="Furuya K."/>
            <person name="Guo Y."/>
            <person name="Pidoux A."/>
            <person name="Chen H.M."/>
            <person name="Robbertse B."/>
            <person name="Goldberg J.M."/>
            <person name="Aoki K."/>
            <person name="Bayne E.H."/>
            <person name="Berlin A.M."/>
            <person name="Desjardins C.A."/>
            <person name="Dobbs E."/>
            <person name="Dukaj L."/>
            <person name="Fan L."/>
            <person name="FitzGerald M.G."/>
            <person name="French C."/>
            <person name="Gujja S."/>
            <person name="Hansen K."/>
            <person name="Keifenheim D."/>
            <person name="Levin J.Z."/>
            <person name="Mosher R.A."/>
            <person name="Mueller C.A."/>
            <person name="Pfiffner J."/>
            <person name="Priest M."/>
            <person name="Russ C."/>
            <person name="Smialowska A."/>
            <person name="Swoboda P."/>
            <person name="Sykes S.M."/>
            <person name="Vaughn M."/>
            <person name="Vengrova S."/>
            <person name="Yoder R."/>
            <person name="Zeng Q."/>
            <person name="Allshire R."/>
            <person name="Baulcombe D."/>
            <person name="Birren B.W."/>
            <person name="Brown W."/>
            <person name="Ekwall K."/>
            <person name="Kellis M."/>
            <person name="Leatherwood J."/>
            <person name="Levin H."/>
            <person name="Margalit H."/>
            <person name="Martienssen R."/>
            <person name="Nieduszynski C.A."/>
            <person name="Spatafora J.W."/>
            <person name="Friedman N."/>
            <person name="Dalgaard J.Z."/>
            <person name="Baumann P."/>
            <person name="Niki H."/>
            <person name="Regev A."/>
            <person name="Nusbaum C."/>
        </authorList>
    </citation>
    <scope>NUCLEOTIDE SEQUENCE [LARGE SCALE GENOMIC DNA]</scope>
    <source>
        <strain evidence="10">yFS275 / FY16936</strain>
    </source>
</reference>
<evidence type="ECO:0000313" key="8">
    <source>
        <dbReference type="EMBL" id="EEB05133.1"/>
    </source>
</evidence>
<dbReference type="GeneID" id="7049694"/>
<evidence type="ECO:0000256" key="2">
    <source>
        <dbReference type="ARBA" id="ARBA00022692"/>
    </source>
</evidence>
<keyword evidence="6" id="KW-0732">Signal</keyword>
<keyword evidence="8" id="KW-0413">Isomerase</keyword>
<proteinExistence type="predicted"/>
<dbReference type="Pfam" id="PF00085">
    <property type="entry name" value="Thioredoxin"/>
    <property type="match status" value="1"/>
</dbReference>
<keyword evidence="3 5" id="KW-1133">Transmembrane helix</keyword>
<dbReference type="PANTHER" id="PTHR46426:SF1">
    <property type="entry name" value="PROTEIN DISULFIDE-ISOMERASE TMX3"/>
    <property type="match status" value="1"/>
</dbReference>
<name>B6JXI9_SCHJY</name>
<gene>
    <name evidence="9" type="primary">pdi5</name>
    <name evidence="8" type="ORF">SJAG_00131</name>
</gene>
<dbReference type="OMA" id="YAPIFRS"/>
<dbReference type="HOGENOM" id="CLU_455047_0_0_1"/>
<evidence type="ECO:0000256" key="5">
    <source>
        <dbReference type="SAM" id="Phobius"/>
    </source>
</evidence>
<evidence type="ECO:0000256" key="6">
    <source>
        <dbReference type="SAM" id="SignalP"/>
    </source>
</evidence>
<keyword evidence="10" id="KW-1185">Reference proteome</keyword>
<protein>
    <submittedName>
        <fullName evidence="8">Protein disulfide isomerase</fullName>
    </submittedName>
</protein>
<comment type="subcellular location">
    <subcellularLocation>
        <location evidence="1">Membrane</location>
        <topology evidence="1">Single-pass membrane protein</topology>
    </subcellularLocation>
</comment>
<dbReference type="OrthoDB" id="5365548at2759"/>
<dbReference type="eggNOG" id="KOG0191">
    <property type="taxonomic scope" value="Eukaryota"/>
</dbReference>
<sequence>MWELGFALSTLVAALFGLDGVEAATTSVVPVHWCPSRLSACLSEGETRNCFRDKLGFSDYDEVVLLEDDEQSTSIDDQFKELKAWLYERIPTTESVVLWNSSDPSFTQSSVQWAPCMKDSQAKMRYKRSTEVERAYKTVDIKELSGELFYNYRQHGFVLFTDSPKRCGSCKGFLEEEDSVWNVVTNEYKGKVPFFHFDCSHNSDVCKALEIERTPSVYYFHQTGEKTNVPLHASGSTLKTFVEAAGLTNQLDGTVFPEHDVGIEGVELLEETGEPFFLYLHDFSSMAEDFNALRVLYRSLLGYAELYGTDNKLVMERYNITTLPRLIAVRGGLPFVYPGRMVPDMHDTYKIVSWAREQKLPLAPQVHPQMTYPLRDRTYLAIACVDPSSTTSMIRDVAKVNEVARAWNIRLRAIEREQLLEGRRKWHAYVDNLKAKGYDNVPFLASRHKIPLPENKQVSFVWVNAVSWRKWLTRILGHDNVPSNQFIILDPLRVQYWDTSVDEKPLTFGDSDAVIDTVLRALSLSNGQMPKTKYTMSKTRAFFLQMLSTFAKYGSVIWIVGIVVSLLLSLRSLVWILVFSVTFLRSFYAKYITKQTFKQQ</sequence>
<keyword evidence="4 5" id="KW-0472">Membrane</keyword>
<dbReference type="InterPro" id="IPR036249">
    <property type="entry name" value="Thioredoxin-like_sf"/>
</dbReference>
<feature type="transmembrane region" description="Helical" evidence="5">
    <location>
        <begin position="556"/>
        <end position="584"/>
    </location>
</feature>
<feature type="signal peptide" evidence="6">
    <location>
        <begin position="1"/>
        <end position="23"/>
    </location>
</feature>
<evidence type="ECO:0000256" key="1">
    <source>
        <dbReference type="ARBA" id="ARBA00004167"/>
    </source>
</evidence>
<evidence type="ECO:0000259" key="7">
    <source>
        <dbReference type="Pfam" id="PF00085"/>
    </source>
</evidence>
<organism evidence="8 10">
    <name type="scientific">Schizosaccharomyces japonicus (strain yFS275 / FY16936)</name>
    <name type="common">Fission yeast</name>
    <dbReference type="NCBI Taxonomy" id="402676"/>
    <lineage>
        <taxon>Eukaryota</taxon>
        <taxon>Fungi</taxon>
        <taxon>Dikarya</taxon>
        <taxon>Ascomycota</taxon>
        <taxon>Taphrinomycotina</taxon>
        <taxon>Schizosaccharomycetes</taxon>
        <taxon>Schizosaccharomycetales</taxon>
        <taxon>Schizosaccharomycetaceae</taxon>
        <taxon>Schizosaccharomyces</taxon>
    </lineage>
</organism>
<dbReference type="PANTHER" id="PTHR46426">
    <property type="entry name" value="PROTEIN DISULFIDE-ISOMERASE TMX3"/>
    <property type="match status" value="1"/>
</dbReference>
<dbReference type="STRING" id="402676.B6JXI9"/>
<accession>B6JXI9</accession>
<dbReference type="InterPro" id="IPR013766">
    <property type="entry name" value="Thioredoxin_domain"/>
</dbReference>
<dbReference type="JaponicusDB" id="SJAG_00131">
    <property type="gene designation" value="pdi5"/>
</dbReference>
<evidence type="ECO:0000256" key="3">
    <source>
        <dbReference type="ARBA" id="ARBA00022989"/>
    </source>
</evidence>
<dbReference type="Gene3D" id="3.40.30.10">
    <property type="entry name" value="Glutaredoxin"/>
    <property type="match status" value="1"/>
</dbReference>
<dbReference type="Proteomes" id="UP000001744">
    <property type="component" value="Unassembled WGS sequence"/>
</dbReference>
<dbReference type="SUPFAM" id="SSF52833">
    <property type="entry name" value="Thioredoxin-like"/>
    <property type="match status" value="1"/>
</dbReference>
<feature type="chain" id="PRO_5002847295" evidence="6">
    <location>
        <begin position="24"/>
        <end position="600"/>
    </location>
</feature>